<evidence type="ECO:0000313" key="16">
    <source>
        <dbReference type="EMBL" id="KAK1379592.1"/>
    </source>
</evidence>
<keyword evidence="8" id="KW-0735">Signal-anchor</keyword>
<dbReference type="GO" id="GO:1901137">
    <property type="term" value="P:carbohydrate derivative biosynthetic process"/>
    <property type="evidence" value="ECO:0007669"/>
    <property type="project" value="UniProtKB-ARBA"/>
</dbReference>
<feature type="signal peptide" evidence="14">
    <location>
        <begin position="1"/>
        <end position="20"/>
    </location>
</feature>
<feature type="chain" id="PRO_5042144626" evidence="14">
    <location>
        <begin position="21"/>
        <end position="633"/>
    </location>
</feature>
<dbReference type="SMART" id="SM00276">
    <property type="entry name" value="GLECT"/>
    <property type="match status" value="1"/>
</dbReference>
<dbReference type="EMBL" id="JAUIZM010000006">
    <property type="protein sequence ID" value="KAK1379592.1"/>
    <property type="molecule type" value="Genomic_DNA"/>
</dbReference>
<dbReference type="Gene3D" id="3.90.550.50">
    <property type="match status" value="1"/>
</dbReference>
<keyword evidence="6" id="KW-0808">Transferase</keyword>
<evidence type="ECO:0000256" key="2">
    <source>
        <dbReference type="ARBA" id="ARBA00004323"/>
    </source>
</evidence>
<evidence type="ECO:0000256" key="4">
    <source>
        <dbReference type="ARBA" id="ARBA00008661"/>
    </source>
</evidence>
<protein>
    <submittedName>
        <fullName evidence="16">Galectin domain-containing protein</fullName>
    </submittedName>
</protein>
<keyword evidence="14" id="KW-0732">Signal</keyword>
<dbReference type="Gene3D" id="2.60.120.200">
    <property type="match status" value="1"/>
</dbReference>
<dbReference type="PANTHER" id="PTHR11214:SF129">
    <property type="entry name" value="BETA-1,3-GALACTOSYLTRANSFERASE GALT1"/>
    <property type="match status" value="1"/>
</dbReference>
<comment type="similarity">
    <text evidence="4">Belongs to the glycosyltransferase 31 family.</text>
</comment>
<keyword evidence="9" id="KW-1133">Transmembrane helix</keyword>
<dbReference type="GO" id="GO:0008378">
    <property type="term" value="F:galactosyltransferase activity"/>
    <property type="evidence" value="ECO:0007669"/>
    <property type="project" value="UniProtKB-ARBA"/>
</dbReference>
<dbReference type="Proteomes" id="UP001237642">
    <property type="component" value="Unassembled WGS sequence"/>
</dbReference>
<dbReference type="AlphaFoldDB" id="A0AAD8MNS4"/>
<gene>
    <name evidence="16" type="ORF">POM88_026336</name>
</gene>
<dbReference type="PANTHER" id="PTHR11214">
    <property type="entry name" value="BETA-1,3-N-ACETYLGLUCOSAMINYLTRANSFERASE"/>
    <property type="match status" value="1"/>
</dbReference>
<dbReference type="GO" id="GO:0030246">
    <property type="term" value="F:carbohydrate binding"/>
    <property type="evidence" value="ECO:0007669"/>
    <property type="project" value="InterPro"/>
</dbReference>
<sequence length="633" mass="71413">MKKWYVGILFASSLMLLVLGYCVMKNPVTESYHASPIYFNTTNPLEWISSTGPPAVQHPDNGSQVVSAETIALNLFAKTNISKEEIQSLNTWNLMKHLISHEQALPNAVAAIKEGGIAWNSLMTSVKEERLNRNENSSRRGNEKQCPHFLKKMNDTELNDLGFRLRAPCGLTQGSSITIIGIPDGLLGNFRIDLTGEPLPGEPDPPVILHYNVRLHGDKVTEDPVIVQNTWTVAHDWGDEERCPSPDPDKNKKAVDGLDQCNEIVGKDDTRVLRSHRNETRKVSIIQEGSIARKYFPFKQGYLSVATLRVGSEGIQMTVDGKHITSFALRETLEPWLVSEVRISGDLRLASVVASGLPTSEDLDHVVDLEALKSPPLSPHKQLNLFIGVFSTANNFKRRMAVRRTWMQYAAVRSGEVAVRFFVGLHKNQRVNEELWNEARTYGDIQLMPFVDYYSLISWKTIAICIYGTQVVSAKYIMKTDDDAFVRVDEIIASLNGLNVSRGLLYGLINSDSRPHRDPDSKWHITPEEWSEDTYPPWAHGPGYVVTNDIATTIYRRHKKGRLKMFKLEDVAMGIWIADMKKKGLEVTYAKEERIFNEGCNDGYVIAHYQAPRELLCLWEKLQEGNRATCCSD</sequence>
<evidence type="ECO:0000256" key="5">
    <source>
        <dbReference type="ARBA" id="ARBA00022676"/>
    </source>
</evidence>
<reference evidence="16" key="2">
    <citation type="submission" date="2023-05" db="EMBL/GenBank/DDBJ databases">
        <authorList>
            <person name="Schelkunov M.I."/>
        </authorList>
    </citation>
    <scope>NUCLEOTIDE SEQUENCE</scope>
    <source>
        <strain evidence="16">Hsosn_3</strain>
        <tissue evidence="16">Leaf</tissue>
    </source>
</reference>
<dbReference type="SUPFAM" id="SSF49899">
    <property type="entry name" value="Concanavalin A-like lectins/glucanases"/>
    <property type="match status" value="1"/>
</dbReference>
<dbReference type="PROSITE" id="PS51304">
    <property type="entry name" value="GALECTIN"/>
    <property type="match status" value="1"/>
</dbReference>
<evidence type="ECO:0000256" key="11">
    <source>
        <dbReference type="ARBA" id="ARBA00023136"/>
    </source>
</evidence>
<evidence type="ECO:0000256" key="6">
    <source>
        <dbReference type="ARBA" id="ARBA00022679"/>
    </source>
</evidence>
<proteinExistence type="inferred from homology"/>
<comment type="caution">
    <text evidence="16">The sequence shown here is derived from an EMBL/GenBank/DDBJ whole genome shotgun (WGS) entry which is preliminary data.</text>
</comment>
<accession>A0AAD8MNS4</accession>
<keyword evidence="11" id="KW-0472">Membrane</keyword>
<comment type="pathway">
    <text evidence="3">Protein modification; protein glycosylation.</text>
</comment>
<evidence type="ECO:0000256" key="8">
    <source>
        <dbReference type="ARBA" id="ARBA00022968"/>
    </source>
</evidence>
<name>A0AAD8MNS4_9APIA</name>
<dbReference type="Pfam" id="PF01762">
    <property type="entry name" value="Galactosyl_T"/>
    <property type="match status" value="1"/>
</dbReference>
<evidence type="ECO:0000259" key="15">
    <source>
        <dbReference type="PROSITE" id="PS51304"/>
    </source>
</evidence>
<dbReference type="SMART" id="SM00908">
    <property type="entry name" value="Gal-bind_lectin"/>
    <property type="match status" value="1"/>
</dbReference>
<dbReference type="Pfam" id="PF00337">
    <property type="entry name" value="Gal-bind_lectin"/>
    <property type="match status" value="1"/>
</dbReference>
<dbReference type="InterPro" id="IPR013320">
    <property type="entry name" value="ConA-like_dom_sf"/>
</dbReference>
<keyword evidence="13" id="KW-0464">Manganese</keyword>
<comment type="subcellular location">
    <subcellularLocation>
        <location evidence="2">Golgi apparatus membrane</location>
        <topology evidence="2">Single-pass type II membrane protein</topology>
    </subcellularLocation>
</comment>
<reference evidence="16" key="1">
    <citation type="submission" date="2023-02" db="EMBL/GenBank/DDBJ databases">
        <title>Genome of toxic invasive species Heracleum sosnowskyi carries increased number of genes despite the absence of recent whole-genome duplications.</title>
        <authorList>
            <person name="Schelkunov M."/>
            <person name="Shtratnikova V."/>
            <person name="Makarenko M."/>
            <person name="Klepikova A."/>
            <person name="Omelchenko D."/>
            <person name="Novikova G."/>
            <person name="Obukhova E."/>
            <person name="Bogdanov V."/>
            <person name="Penin A."/>
            <person name="Logacheva M."/>
        </authorList>
    </citation>
    <scope>NUCLEOTIDE SEQUENCE</scope>
    <source>
        <strain evidence="16">Hsosn_3</strain>
        <tissue evidence="16">Leaf</tissue>
    </source>
</reference>
<keyword evidence="7" id="KW-0812">Transmembrane</keyword>
<evidence type="ECO:0000256" key="9">
    <source>
        <dbReference type="ARBA" id="ARBA00022989"/>
    </source>
</evidence>
<dbReference type="FunFam" id="3.90.550.50:FF:000015">
    <property type="entry name" value="Beta-1,3-galactosyltransferase GALT1"/>
    <property type="match status" value="1"/>
</dbReference>
<evidence type="ECO:0000256" key="3">
    <source>
        <dbReference type="ARBA" id="ARBA00004922"/>
    </source>
</evidence>
<evidence type="ECO:0000313" key="17">
    <source>
        <dbReference type="Proteomes" id="UP001237642"/>
    </source>
</evidence>
<evidence type="ECO:0000256" key="7">
    <source>
        <dbReference type="ARBA" id="ARBA00022692"/>
    </source>
</evidence>
<evidence type="ECO:0000256" key="1">
    <source>
        <dbReference type="ARBA" id="ARBA00001936"/>
    </source>
</evidence>
<evidence type="ECO:0000256" key="14">
    <source>
        <dbReference type="SAM" id="SignalP"/>
    </source>
</evidence>
<evidence type="ECO:0000256" key="12">
    <source>
        <dbReference type="ARBA" id="ARBA00023180"/>
    </source>
</evidence>
<dbReference type="CDD" id="cd00070">
    <property type="entry name" value="GLECT"/>
    <property type="match status" value="1"/>
</dbReference>
<evidence type="ECO:0000256" key="10">
    <source>
        <dbReference type="ARBA" id="ARBA00023034"/>
    </source>
</evidence>
<comment type="cofactor">
    <cofactor evidence="1">
        <name>Mn(2+)</name>
        <dbReference type="ChEBI" id="CHEBI:29035"/>
    </cofactor>
</comment>
<dbReference type="InterPro" id="IPR002659">
    <property type="entry name" value="Glyco_trans_31"/>
</dbReference>
<dbReference type="GO" id="GO:0000139">
    <property type="term" value="C:Golgi membrane"/>
    <property type="evidence" value="ECO:0007669"/>
    <property type="project" value="UniProtKB-SubCell"/>
</dbReference>
<feature type="domain" description="Galectin" evidence="15">
    <location>
        <begin position="163"/>
        <end position="355"/>
    </location>
</feature>
<keyword evidence="5" id="KW-0328">Glycosyltransferase</keyword>
<evidence type="ECO:0000256" key="13">
    <source>
        <dbReference type="ARBA" id="ARBA00023211"/>
    </source>
</evidence>
<keyword evidence="12" id="KW-0325">Glycoprotein</keyword>
<dbReference type="InterPro" id="IPR001079">
    <property type="entry name" value="Galectin_CRD"/>
</dbReference>
<organism evidence="16 17">
    <name type="scientific">Heracleum sosnowskyi</name>
    <dbReference type="NCBI Taxonomy" id="360622"/>
    <lineage>
        <taxon>Eukaryota</taxon>
        <taxon>Viridiplantae</taxon>
        <taxon>Streptophyta</taxon>
        <taxon>Embryophyta</taxon>
        <taxon>Tracheophyta</taxon>
        <taxon>Spermatophyta</taxon>
        <taxon>Magnoliopsida</taxon>
        <taxon>eudicotyledons</taxon>
        <taxon>Gunneridae</taxon>
        <taxon>Pentapetalae</taxon>
        <taxon>asterids</taxon>
        <taxon>campanulids</taxon>
        <taxon>Apiales</taxon>
        <taxon>Apiaceae</taxon>
        <taxon>Apioideae</taxon>
        <taxon>apioid superclade</taxon>
        <taxon>Tordylieae</taxon>
        <taxon>Tordyliinae</taxon>
        <taxon>Heracleum</taxon>
    </lineage>
</organism>
<keyword evidence="10" id="KW-0333">Golgi apparatus</keyword>
<keyword evidence="17" id="KW-1185">Reference proteome</keyword>